<sequence length="132" mass="15503">MKSIAEVSKEFGISTDTLRYYERIGLLPPVQRNSSGYREYDDEDLEWVYFVTSMRNAGISVESLIEYVTLFQEGHNTIPARKQILLNQQKALENKKEEIQKLLDRLNHKIDGYEERLLKYEGKLIKSKKKSD</sequence>
<proteinExistence type="predicted"/>
<dbReference type="GO" id="GO:0003677">
    <property type="term" value="F:DNA binding"/>
    <property type="evidence" value="ECO:0007669"/>
    <property type="project" value="UniProtKB-KW"/>
</dbReference>
<gene>
    <name evidence="4" type="primary">adhR_4</name>
    <name evidence="4" type="ORF">CLPUN_26020</name>
</gene>
<dbReference type="InterPro" id="IPR047057">
    <property type="entry name" value="MerR_fam"/>
</dbReference>
<dbReference type="PANTHER" id="PTHR30204">
    <property type="entry name" value="REDOX-CYCLING DRUG-SENSING TRANSCRIPTIONAL ACTIVATOR SOXR"/>
    <property type="match status" value="1"/>
</dbReference>
<dbReference type="SMART" id="SM00422">
    <property type="entry name" value="HTH_MERR"/>
    <property type="match status" value="1"/>
</dbReference>
<dbReference type="OrthoDB" id="9811174at2"/>
<dbReference type="RefSeq" id="WP_077847715.1">
    <property type="nucleotide sequence ID" value="NZ_LZZM01000167.1"/>
</dbReference>
<organism evidence="4 5">
    <name type="scientific">Clostridium puniceum</name>
    <dbReference type="NCBI Taxonomy" id="29367"/>
    <lineage>
        <taxon>Bacteria</taxon>
        <taxon>Bacillati</taxon>
        <taxon>Bacillota</taxon>
        <taxon>Clostridia</taxon>
        <taxon>Eubacteriales</taxon>
        <taxon>Clostridiaceae</taxon>
        <taxon>Clostridium</taxon>
    </lineage>
</organism>
<evidence type="ECO:0000313" key="5">
    <source>
        <dbReference type="Proteomes" id="UP000190890"/>
    </source>
</evidence>
<accession>A0A1S8TGC0</accession>
<dbReference type="PRINTS" id="PR00040">
    <property type="entry name" value="HTHMERR"/>
</dbReference>
<dbReference type="InterPro" id="IPR009061">
    <property type="entry name" value="DNA-bd_dom_put_sf"/>
</dbReference>
<dbReference type="InterPro" id="IPR000551">
    <property type="entry name" value="MerR-type_HTH_dom"/>
</dbReference>
<evidence type="ECO:0000313" key="4">
    <source>
        <dbReference type="EMBL" id="OOM76662.1"/>
    </source>
</evidence>
<dbReference type="Pfam" id="PF13411">
    <property type="entry name" value="MerR_1"/>
    <property type="match status" value="1"/>
</dbReference>
<reference evidence="4 5" key="1">
    <citation type="submission" date="2016-05" db="EMBL/GenBank/DDBJ databases">
        <title>Microbial solvent formation.</title>
        <authorList>
            <person name="Poehlein A."/>
            <person name="Montoya Solano J.D."/>
            <person name="Flitsch S."/>
            <person name="Krabben P."/>
            <person name="Duerre P."/>
            <person name="Daniel R."/>
        </authorList>
    </citation>
    <scope>NUCLEOTIDE SEQUENCE [LARGE SCALE GENOMIC DNA]</scope>
    <source>
        <strain evidence="4 5">DSM 2619</strain>
    </source>
</reference>
<dbReference type="SUPFAM" id="SSF46955">
    <property type="entry name" value="Putative DNA-binding domain"/>
    <property type="match status" value="1"/>
</dbReference>
<keyword evidence="5" id="KW-1185">Reference proteome</keyword>
<dbReference type="PROSITE" id="PS50937">
    <property type="entry name" value="HTH_MERR_2"/>
    <property type="match status" value="1"/>
</dbReference>
<protein>
    <submittedName>
        <fullName evidence="4">HTH-type transcriptional regulator AdhR</fullName>
    </submittedName>
</protein>
<evidence type="ECO:0000256" key="2">
    <source>
        <dbReference type="SAM" id="Coils"/>
    </source>
</evidence>
<evidence type="ECO:0000256" key="1">
    <source>
        <dbReference type="ARBA" id="ARBA00023125"/>
    </source>
</evidence>
<dbReference type="GO" id="GO:0003700">
    <property type="term" value="F:DNA-binding transcription factor activity"/>
    <property type="evidence" value="ECO:0007669"/>
    <property type="project" value="InterPro"/>
</dbReference>
<feature type="domain" description="HTH merR-type" evidence="3">
    <location>
        <begin position="1"/>
        <end position="70"/>
    </location>
</feature>
<comment type="caution">
    <text evidence="4">The sequence shown here is derived from an EMBL/GenBank/DDBJ whole genome shotgun (WGS) entry which is preliminary data.</text>
</comment>
<keyword evidence="2" id="KW-0175">Coiled coil</keyword>
<dbReference type="PANTHER" id="PTHR30204:SF98">
    <property type="entry name" value="HTH-TYPE TRANSCRIPTIONAL REGULATOR ADHR"/>
    <property type="match status" value="1"/>
</dbReference>
<dbReference type="Proteomes" id="UP000190890">
    <property type="component" value="Unassembled WGS sequence"/>
</dbReference>
<evidence type="ECO:0000259" key="3">
    <source>
        <dbReference type="PROSITE" id="PS50937"/>
    </source>
</evidence>
<dbReference type="STRING" id="29367.CLPUN_26020"/>
<dbReference type="CDD" id="cd01109">
    <property type="entry name" value="HTH_YyaN"/>
    <property type="match status" value="1"/>
</dbReference>
<name>A0A1S8TGC0_9CLOT</name>
<dbReference type="Gene3D" id="1.10.1660.10">
    <property type="match status" value="1"/>
</dbReference>
<feature type="coiled-coil region" evidence="2">
    <location>
        <begin position="82"/>
        <end position="130"/>
    </location>
</feature>
<dbReference type="EMBL" id="LZZM01000167">
    <property type="protein sequence ID" value="OOM76662.1"/>
    <property type="molecule type" value="Genomic_DNA"/>
</dbReference>
<dbReference type="AlphaFoldDB" id="A0A1S8TGC0"/>
<keyword evidence="1" id="KW-0238">DNA-binding</keyword>